<evidence type="ECO:0000259" key="6">
    <source>
        <dbReference type="PROSITE" id="PS50113"/>
    </source>
</evidence>
<dbReference type="Gene3D" id="3.40.50.300">
    <property type="entry name" value="P-loop containing nucleotide triphosphate hydrolases"/>
    <property type="match status" value="1"/>
</dbReference>
<dbReference type="PRINTS" id="PR00344">
    <property type="entry name" value="BCTRLSENSOR"/>
</dbReference>
<dbReference type="InterPro" id="IPR004358">
    <property type="entry name" value="Sig_transdc_His_kin-like_C"/>
</dbReference>
<evidence type="ECO:0000256" key="2">
    <source>
        <dbReference type="ARBA" id="ARBA00012438"/>
    </source>
</evidence>
<dbReference type="InterPro" id="IPR003018">
    <property type="entry name" value="GAF"/>
</dbReference>
<evidence type="ECO:0000256" key="1">
    <source>
        <dbReference type="ARBA" id="ARBA00000085"/>
    </source>
</evidence>
<dbReference type="InterPro" id="IPR003594">
    <property type="entry name" value="HATPase_dom"/>
</dbReference>
<dbReference type="PANTHER" id="PTHR43642">
    <property type="entry name" value="HYBRID SIGNAL TRANSDUCTION HISTIDINE KINASE G"/>
    <property type="match status" value="1"/>
</dbReference>
<dbReference type="InterPro" id="IPR003661">
    <property type="entry name" value="HisK_dim/P_dom"/>
</dbReference>
<protein>
    <recommendedName>
        <fullName evidence="2">histidine kinase</fullName>
        <ecNumber evidence="2">2.7.13.3</ecNumber>
    </recommendedName>
</protein>
<dbReference type="GO" id="GO:0009882">
    <property type="term" value="F:blue light photoreceptor activity"/>
    <property type="evidence" value="ECO:0007669"/>
    <property type="project" value="UniProtKB-ARBA"/>
</dbReference>
<accession>A0AB73ICX4</accession>
<name>A0AB73ICX4_9BURK</name>
<dbReference type="InterPro" id="IPR000719">
    <property type="entry name" value="Prot_kinase_dom"/>
</dbReference>
<dbReference type="CDD" id="cd14014">
    <property type="entry name" value="STKc_PknB_like"/>
    <property type="match status" value="1"/>
</dbReference>
<dbReference type="Pfam" id="PF00069">
    <property type="entry name" value="Pkinase"/>
    <property type="match status" value="1"/>
</dbReference>
<dbReference type="Gene3D" id="1.10.510.10">
    <property type="entry name" value="Transferase(Phosphotransferase) domain 1"/>
    <property type="match status" value="1"/>
</dbReference>
<sequence length="1987" mass="219945">MDLTGFSLEPLHEDGELLLCRAQRPGSHISMLARVATQPASQSIMRLEHEYGLAPLLEPEWAAQPLALDLGRVPPVLVLDDSGGDPLIRILGKPLELARCLRIAVNLAQAIGHAHERGIIHKDIKPANVLVDANDNVRLTGFGIASLLPHEHQPPAPPEIIAGTLRYMAPEQTGRMNRSIDARSDLYSFGVTLYEMLTGSSPFVASEAIEWIHCHIARRPVPAAQRVEGLPAPVGDVVERLLAKTAEQRYQTAGGVRADLQRCLSAWEADGEISPFALGKHDVSDRLMIPEKLYGRESEIDALLGTFNRVVTFGDAQVVLVSGYAGIGKTSVVNELHKALVPSRGRFASGKFDQFKRDTPYVPLAQAFQSLVRDLLNKTDTELERWRRELTEALAPNGQLMVGLIPELALIIGEQPPVPALPPHDARNRFHIVFRRLLGVFARPEHPLALFIDDMQWIDAATLDLIGHLATHPDVMHVLLVGAYRDNEIDPAHRLTRIIEDMSGTETGRGTTLQHIDLAPLGAGSVTEIVADSLRCSAAAAEPLAQLVHQKTGGNPFFVIQFLTTLADEGLVAFDHRAAIWTWDLPRIRAKRLTENVVELMAAKLSRLPDDTRDALSRLAILGNVAKIDALKLVHGEPAASIDAKLWEAMKAGLVHRVDDAYVFAHDRVQEGAYALIPESERAATHLHIGRTLASGRAAGELDEFLFDIVNHLNRGASLMTDADELERTVELNYAAGQRAMHSTAFASARTYLAQGVALLGADAWSRHYERTFELYLAFSECEYLAGDFADADTLFDMMLERSRSNLDRAKVYGLRMELYQVAGRYDESFEVARLALRDFGVLLPLHDDAVSSEVEAELRKIPLNLASRAIDTLVDAPVASDPVTLTIVDLLVESMPCAFIARPAFYPLITLQAVNLSLRGGNTDKSSFAYGNYALMLVSSFGDIESAVQFSEMSLRLNEKFGNRRFKGKLLHLHGNHINFWRRHVVTDLPILERASAACLDVGDLAFAGYLAFTTVWQMIEKGTPLSDVQRSSERHASFARQSRNDAVYETIRLQQHFVAALQGEAGGTLTDAAAFDRDASFAVIAQSNFGCGIAFHHIMNLMLAYLEGRYDDALHAAHCAQSVIDAAMALPIEATFYFFHALTLAALDASAGDEQRVTRRRTIHATCEKFAVWTSHCPSNFRHRHALISAELARLEGRDSDAMHHYEEAVRSAREHGFIQNQALAHELAARFYADRGLETVADTYLMNARSCYERWGAWSKVTQLTRSHTRARPGTSKSDGTIAMSNEQLDLATVVNVSSAIFSDIDLNELIHTLMALSLEHAGADRCVLVLKRRNELRVEAEATTRADAVEVRLPRLPIEHAELPESVLRYVMRTGDSLLLDDASSTSPYSSDEYVMRHDCRSILCLPLIKRSRMIGVLYLENNLASNVFTPPRTVVLRMLASQAAMSLETARLYADLQHAEALLADAQRLSNTGSFDWHVSSGELFWSKQSFRIFDYDLATLPTLELMLARVHPDDATFVRLMFDRATHDRQPFDVEHRLLMPDGSVRHLQLLAHVIADADAGIRVLGALKDITTRKQAHAALLRSEHRYRSLFFDMPVGLWQIDAQPLIALLSSLRGQGVEDLSEYIDHHPGWLDRAMELLIVEEVNHHAAKMFGAHDRSMLLGPSPWVWRESPDTFRRALESRYGGAPLFQETTRVPTLDGRVIDVLLTVARPGAAEDLGIALISLVDLTERVRAQEMLQRLQADFAHAARISTLGELSASIAHELKQPLAAIAMNSSIGTRWLDRETPDVAEARLINQRIKIDAQRAVDIVDRIRTMAVRQGLKRSIALLDELIDEALVFLRHDVNALGVTIMRKRAQPAAAVLADRVQLQQVIVNLVVNAMQAMKTTARPHGNITIRTYLPDATSVTCFVEDSGPGLDESNMQRVFESFFTTKVNGMGMGLPICRSIIEMHGGEISADNASVHGGARFFFTLPLASEAA</sequence>
<dbReference type="PROSITE" id="PS50113">
    <property type="entry name" value="PAC"/>
    <property type="match status" value="1"/>
</dbReference>
<dbReference type="Pfam" id="PF13191">
    <property type="entry name" value="AAA_16"/>
    <property type="match status" value="1"/>
</dbReference>
<organism evidence="7 8">
    <name type="scientific">Paraburkholderia caledonica</name>
    <dbReference type="NCBI Taxonomy" id="134536"/>
    <lineage>
        <taxon>Bacteria</taxon>
        <taxon>Pseudomonadati</taxon>
        <taxon>Pseudomonadota</taxon>
        <taxon>Betaproteobacteria</taxon>
        <taxon>Burkholderiales</taxon>
        <taxon>Burkholderiaceae</taxon>
        <taxon>Paraburkholderia</taxon>
    </lineage>
</organism>
<dbReference type="InterPro" id="IPR000014">
    <property type="entry name" value="PAS"/>
</dbReference>
<dbReference type="Gene3D" id="2.10.70.100">
    <property type="match status" value="1"/>
</dbReference>
<evidence type="ECO:0000256" key="3">
    <source>
        <dbReference type="ARBA" id="ARBA00022553"/>
    </source>
</evidence>
<dbReference type="SUPFAM" id="SSF55781">
    <property type="entry name" value="GAF domain-like"/>
    <property type="match status" value="1"/>
</dbReference>
<dbReference type="SUPFAM" id="SSF56112">
    <property type="entry name" value="Protein kinase-like (PK-like)"/>
    <property type="match status" value="1"/>
</dbReference>
<dbReference type="InterPro" id="IPR029016">
    <property type="entry name" value="GAF-like_dom_sf"/>
</dbReference>
<dbReference type="InterPro" id="IPR000700">
    <property type="entry name" value="PAS-assoc_C"/>
</dbReference>
<dbReference type="InterPro" id="IPR036097">
    <property type="entry name" value="HisK_dim/P_sf"/>
</dbReference>
<keyword evidence="3" id="KW-0597">Phosphoprotein</keyword>
<dbReference type="RefSeq" id="WP_392393999.1">
    <property type="nucleotide sequence ID" value="NZ_JAURTK010000003.1"/>
</dbReference>
<dbReference type="PANTHER" id="PTHR43642:SF1">
    <property type="entry name" value="HYBRID SIGNAL TRANSDUCTION HISTIDINE KINASE G"/>
    <property type="match status" value="1"/>
</dbReference>
<dbReference type="SMART" id="SM00220">
    <property type="entry name" value="S_TKc"/>
    <property type="match status" value="1"/>
</dbReference>
<dbReference type="SUPFAM" id="SSF47384">
    <property type="entry name" value="Homodimeric domain of signal transducing histidine kinase"/>
    <property type="match status" value="1"/>
</dbReference>
<dbReference type="EC" id="2.7.13.3" evidence="2"/>
<dbReference type="SUPFAM" id="SSF52540">
    <property type="entry name" value="P-loop containing nucleoside triphosphate hydrolases"/>
    <property type="match status" value="1"/>
</dbReference>
<dbReference type="SMART" id="SM00388">
    <property type="entry name" value="HisKA"/>
    <property type="match status" value="1"/>
</dbReference>
<reference evidence="7" key="1">
    <citation type="submission" date="2023-07" db="EMBL/GenBank/DDBJ databases">
        <title>Sorghum-associated microbial communities from plants grown in Nebraska, USA.</title>
        <authorList>
            <person name="Schachtman D."/>
        </authorList>
    </citation>
    <scope>NUCLEOTIDE SEQUENCE</scope>
    <source>
        <strain evidence="7">DS1061</strain>
    </source>
</reference>
<dbReference type="GO" id="GO:0005524">
    <property type="term" value="F:ATP binding"/>
    <property type="evidence" value="ECO:0007669"/>
    <property type="project" value="InterPro"/>
</dbReference>
<dbReference type="InterPro" id="IPR053159">
    <property type="entry name" value="Hybrid_Histidine_Kinase"/>
</dbReference>
<dbReference type="Pfam" id="PF01590">
    <property type="entry name" value="GAF"/>
    <property type="match status" value="1"/>
</dbReference>
<comment type="catalytic activity">
    <reaction evidence="1">
        <text>ATP + protein L-histidine = ADP + protein N-phospho-L-histidine.</text>
        <dbReference type="EC" id="2.7.13.3"/>
    </reaction>
</comment>
<dbReference type="Pfam" id="PF08447">
    <property type="entry name" value="PAS_3"/>
    <property type="match status" value="1"/>
</dbReference>
<dbReference type="PROSITE" id="PS00108">
    <property type="entry name" value="PROTEIN_KINASE_ST"/>
    <property type="match status" value="1"/>
</dbReference>
<dbReference type="Gene3D" id="3.30.565.10">
    <property type="entry name" value="Histidine kinase-like ATPase, C-terminal domain"/>
    <property type="match status" value="1"/>
</dbReference>
<feature type="domain" description="Protein kinase" evidence="4">
    <location>
        <begin position="1"/>
        <end position="264"/>
    </location>
</feature>
<dbReference type="Pfam" id="PF02518">
    <property type="entry name" value="HATPase_c"/>
    <property type="match status" value="1"/>
</dbReference>
<dbReference type="InterPro" id="IPR005467">
    <property type="entry name" value="His_kinase_dom"/>
</dbReference>
<dbReference type="CDD" id="cd00082">
    <property type="entry name" value="HisKA"/>
    <property type="match status" value="1"/>
</dbReference>
<evidence type="ECO:0000259" key="4">
    <source>
        <dbReference type="PROSITE" id="PS50011"/>
    </source>
</evidence>
<dbReference type="InterPro" id="IPR036890">
    <property type="entry name" value="HATPase_C_sf"/>
</dbReference>
<dbReference type="InterPro" id="IPR035965">
    <property type="entry name" value="PAS-like_dom_sf"/>
</dbReference>
<feature type="domain" description="PAC" evidence="6">
    <location>
        <begin position="1538"/>
        <end position="1589"/>
    </location>
</feature>
<dbReference type="GO" id="GO:0000155">
    <property type="term" value="F:phosphorelay sensor kinase activity"/>
    <property type="evidence" value="ECO:0007669"/>
    <property type="project" value="InterPro"/>
</dbReference>
<dbReference type="Pfam" id="PF00512">
    <property type="entry name" value="HisKA"/>
    <property type="match status" value="1"/>
</dbReference>
<proteinExistence type="predicted"/>
<dbReference type="SMART" id="SM00065">
    <property type="entry name" value="GAF"/>
    <property type="match status" value="1"/>
</dbReference>
<dbReference type="EMBL" id="JAURTK010000003">
    <property type="protein sequence ID" value="MDP9647880.1"/>
    <property type="molecule type" value="Genomic_DNA"/>
</dbReference>
<dbReference type="InterPro" id="IPR008271">
    <property type="entry name" value="Ser/Thr_kinase_AS"/>
</dbReference>
<evidence type="ECO:0000313" key="7">
    <source>
        <dbReference type="EMBL" id="MDP9647880.1"/>
    </source>
</evidence>
<dbReference type="InterPro" id="IPR041664">
    <property type="entry name" value="AAA_16"/>
</dbReference>
<evidence type="ECO:0000259" key="5">
    <source>
        <dbReference type="PROSITE" id="PS50109"/>
    </source>
</evidence>
<dbReference type="InterPro" id="IPR027417">
    <property type="entry name" value="P-loop_NTPase"/>
</dbReference>
<dbReference type="Gene3D" id="1.10.287.130">
    <property type="match status" value="1"/>
</dbReference>
<dbReference type="InterPro" id="IPR011009">
    <property type="entry name" value="Kinase-like_dom_sf"/>
</dbReference>
<evidence type="ECO:0000313" key="8">
    <source>
        <dbReference type="Proteomes" id="UP001229486"/>
    </source>
</evidence>
<dbReference type="Gene3D" id="3.30.450.20">
    <property type="entry name" value="PAS domain"/>
    <property type="match status" value="2"/>
</dbReference>
<dbReference type="CDD" id="cd00130">
    <property type="entry name" value="PAS"/>
    <property type="match status" value="1"/>
</dbReference>
<dbReference type="SUPFAM" id="SSF55874">
    <property type="entry name" value="ATPase domain of HSP90 chaperone/DNA topoisomerase II/histidine kinase"/>
    <property type="match status" value="1"/>
</dbReference>
<dbReference type="PROSITE" id="PS50011">
    <property type="entry name" value="PROTEIN_KINASE_DOM"/>
    <property type="match status" value="1"/>
</dbReference>
<dbReference type="Gene3D" id="3.30.450.40">
    <property type="match status" value="1"/>
</dbReference>
<feature type="domain" description="Histidine kinase" evidence="5">
    <location>
        <begin position="1767"/>
        <end position="1984"/>
    </location>
</feature>
<dbReference type="SUPFAM" id="SSF55785">
    <property type="entry name" value="PYP-like sensor domain (PAS domain)"/>
    <property type="match status" value="2"/>
</dbReference>
<gene>
    <name evidence="7" type="ORF">J2793_003326</name>
</gene>
<dbReference type="PROSITE" id="PS50109">
    <property type="entry name" value="HIS_KIN"/>
    <property type="match status" value="1"/>
</dbReference>
<comment type="caution">
    <text evidence="7">The sequence shown here is derived from an EMBL/GenBank/DDBJ whole genome shotgun (WGS) entry which is preliminary data.</text>
</comment>
<dbReference type="SMART" id="SM00387">
    <property type="entry name" value="HATPase_c"/>
    <property type="match status" value="1"/>
</dbReference>
<dbReference type="Proteomes" id="UP001229486">
    <property type="component" value="Unassembled WGS sequence"/>
</dbReference>
<dbReference type="InterPro" id="IPR013655">
    <property type="entry name" value="PAS_fold_3"/>
</dbReference>